<protein>
    <submittedName>
        <fullName evidence="2">PH domain-containing protein</fullName>
    </submittedName>
</protein>
<proteinExistence type="predicted"/>
<dbReference type="Pfam" id="PF14470">
    <property type="entry name" value="bPH_3"/>
    <property type="match status" value="1"/>
</dbReference>
<dbReference type="AlphaFoldDB" id="A0A1N7HWR1"/>
<keyword evidence="3" id="KW-1185">Reference proteome</keyword>
<evidence type="ECO:0000313" key="3">
    <source>
        <dbReference type="Proteomes" id="UP000186373"/>
    </source>
</evidence>
<dbReference type="InterPro" id="IPR039519">
    <property type="entry name" value="YokE-like_PH"/>
</dbReference>
<feature type="domain" description="YokE-like PH" evidence="1">
    <location>
        <begin position="30"/>
        <end position="107"/>
    </location>
</feature>
<sequence length="168" mass="19554">MENIEYQIRKINPDLFSWAHSEMSDFSDFLMESENMIHMIDGIYDGNAVFFLSTNRRLILKGIGTDFIEVIPYEKITLINYLKPQEMISVYTEDKVFGVGKVGEMMASEFNKRVNIFIFGHNQDDTKGENDHEESVFVLLEQLGKLREGGILTEEEFSLQKKKLLERL</sequence>
<evidence type="ECO:0000313" key="2">
    <source>
        <dbReference type="EMBL" id="SIS29275.1"/>
    </source>
</evidence>
<evidence type="ECO:0000259" key="1">
    <source>
        <dbReference type="Pfam" id="PF14470"/>
    </source>
</evidence>
<accession>A0A1N7HWR1</accession>
<dbReference type="Proteomes" id="UP000186373">
    <property type="component" value="Unassembled WGS sequence"/>
</dbReference>
<reference evidence="3" key="1">
    <citation type="submission" date="2017-01" db="EMBL/GenBank/DDBJ databases">
        <authorList>
            <person name="Varghese N."/>
            <person name="Submissions S."/>
        </authorList>
    </citation>
    <scope>NUCLEOTIDE SEQUENCE [LARGE SCALE GENOMIC DNA]</scope>
    <source>
        <strain evidence="3">DSM 17126</strain>
    </source>
</reference>
<organism evidence="2 3">
    <name type="scientific">Chryseobacterium shigense</name>
    <dbReference type="NCBI Taxonomy" id="297244"/>
    <lineage>
        <taxon>Bacteria</taxon>
        <taxon>Pseudomonadati</taxon>
        <taxon>Bacteroidota</taxon>
        <taxon>Flavobacteriia</taxon>
        <taxon>Flavobacteriales</taxon>
        <taxon>Weeksellaceae</taxon>
        <taxon>Chryseobacterium group</taxon>
        <taxon>Chryseobacterium</taxon>
    </lineage>
</organism>
<name>A0A1N7HWR1_9FLAO</name>
<gene>
    <name evidence="2" type="ORF">SAMN05421639_101411</name>
</gene>
<dbReference type="EMBL" id="FTNY01000001">
    <property type="protein sequence ID" value="SIS29275.1"/>
    <property type="molecule type" value="Genomic_DNA"/>
</dbReference>